<comment type="caution">
    <text evidence="1">The sequence shown here is derived from an EMBL/GenBank/DDBJ whole genome shotgun (WGS) entry which is preliminary data.</text>
</comment>
<gene>
    <name evidence="1" type="ORF">KIN20_011159</name>
</gene>
<keyword evidence="2" id="KW-1185">Reference proteome</keyword>
<dbReference type="Proteomes" id="UP001196413">
    <property type="component" value="Unassembled WGS sequence"/>
</dbReference>
<reference evidence="1" key="1">
    <citation type="submission" date="2021-06" db="EMBL/GenBank/DDBJ databases">
        <title>Parelaphostrongylus tenuis whole genome reference sequence.</title>
        <authorList>
            <person name="Garwood T.J."/>
            <person name="Larsen P.A."/>
            <person name="Fountain-Jones N.M."/>
            <person name="Garbe J.R."/>
            <person name="Macchietto M.G."/>
            <person name="Kania S.A."/>
            <person name="Gerhold R.W."/>
            <person name="Richards J.E."/>
            <person name="Wolf T.M."/>
        </authorList>
    </citation>
    <scope>NUCLEOTIDE SEQUENCE</scope>
    <source>
        <strain evidence="1">MNPRO001-30</strain>
        <tissue evidence="1">Meninges</tissue>
    </source>
</reference>
<name>A0AAD5QLV0_PARTN</name>
<evidence type="ECO:0000313" key="2">
    <source>
        <dbReference type="Proteomes" id="UP001196413"/>
    </source>
</evidence>
<accession>A0AAD5QLV0</accession>
<dbReference type="EMBL" id="JAHQIW010002010">
    <property type="protein sequence ID" value="KAJ1354279.1"/>
    <property type="molecule type" value="Genomic_DNA"/>
</dbReference>
<proteinExistence type="predicted"/>
<evidence type="ECO:0000313" key="1">
    <source>
        <dbReference type="EMBL" id="KAJ1354279.1"/>
    </source>
</evidence>
<organism evidence="1 2">
    <name type="scientific">Parelaphostrongylus tenuis</name>
    <name type="common">Meningeal worm</name>
    <dbReference type="NCBI Taxonomy" id="148309"/>
    <lineage>
        <taxon>Eukaryota</taxon>
        <taxon>Metazoa</taxon>
        <taxon>Ecdysozoa</taxon>
        <taxon>Nematoda</taxon>
        <taxon>Chromadorea</taxon>
        <taxon>Rhabditida</taxon>
        <taxon>Rhabditina</taxon>
        <taxon>Rhabditomorpha</taxon>
        <taxon>Strongyloidea</taxon>
        <taxon>Metastrongylidae</taxon>
        <taxon>Parelaphostrongylus</taxon>
    </lineage>
</organism>
<dbReference type="AlphaFoldDB" id="A0AAD5QLV0"/>
<protein>
    <submittedName>
        <fullName evidence="1">Uncharacterized protein</fullName>
    </submittedName>
</protein>
<sequence length="63" mass="7471">MADPDDIFWSGDDQLLLDEDLYYSYEEQGEWDTIHQVGLVLLQLFELFLEAVQDLGRIHRENI</sequence>